<dbReference type="InterPro" id="IPR016565">
    <property type="entry name" value="Proteasome_assmbl_chp_1"/>
</dbReference>
<comment type="caution">
    <text evidence="1">The sequence shown here is derived from an EMBL/GenBank/DDBJ whole genome shotgun (WGS) entry which is preliminary data.</text>
</comment>
<dbReference type="GO" id="GO:0005783">
    <property type="term" value="C:endoplasmic reticulum"/>
    <property type="evidence" value="ECO:0007669"/>
    <property type="project" value="InterPro"/>
</dbReference>
<keyword evidence="2" id="KW-1185">Reference proteome</keyword>
<proteinExistence type="predicted"/>
<organism evidence="1 2">
    <name type="scientific">Geranomyces variabilis</name>
    <dbReference type="NCBI Taxonomy" id="109894"/>
    <lineage>
        <taxon>Eukaryota</taxon>
        <taxon>Fungi</taxon>
        <taxon>Fungi incertae sedis</taxon>
        <taxon>Chytridiomycota</taxon>
        <taxon>Chytridiomycota incertae sedis</taxon>
        <taxon>Chytridiomycetes</taxon>
        <taxon>Spizellomycetales</taxon>
        <taxon>Powellomycetaceae</taxon>
        <taxon>Geranomyces</taxon>
    </lineage>
</organism>
<dbReference type="Proteomes" id="UP001212152">
    <property type="component" value="Unassembled WGS sequence"/>
</dbReference>
<dbReference type="GO" id="GO:0043248">
    <property type="term" value="P:proteasome assembly"/>
    <property type="evidence" value="ECO:0007669"/>
    <property type="project" value="InterPro"/>
</dbReference>
<dbReference type="Pfam" id="PF16094">
    <property type="entry name" value="PAC1"/>
    <property type="match status" value="1"/>
</dbReference>
<protein>
    <recommendedName>
        <fullName evidence="3">Proteasome assembly chaperone 1</fullName>
    </recommendedName>
</protein>
<accession>A0AAD5XLM7</accession>
<name>A0AAD5XLM7_9FUNG</name>
<dbReference type="PANTHER" id="PTHR37227">
    <property type="entry name" value="OS01G0219000 PROTEIN"/>
    <property type="match status" value="1"/>
</dbReference>
<reference evidence="1" key="1">
    <citation type="submission" date="2020-05" db="EMBL/GenBank/DDBJ databases">
        <title>Phylogenomic resolution of chytrid fungi.</title>
        <authorList>
            <person name="Stajich J.E."/>
            <person name="Amses K."/>
            <person name="Simmons R."/>
            <person name="Seto K."/>
            <person name="Myers J."/>
            <person name="Bonds A."/>
            <person name="Quandt C.A."/>
            <person name="Barry K."/>
            <person name="Liu P."/>
            <person name="Grigoriev I."/>
            <person name="Longcore J.E."/>
            <person name="James T.Y."/>
        </authorList>
    </citation>
    <scope>NUCLEOTIDE SEQUENCE</scope>
    <source>
        <strain evidence="1">JEL0379</strain>
    </source>
</reference>
<evidence type="ECO:0000313" key="2">
    <source>
        <dbReference type="Proteomes" id="UP001212152"/>
    </source>
</evidence>
<evidence type="ECO:0000313" key="1">
    <source>
        <dbReference type="EMBL" id="KAJ3176891.1"/>
    </source>
</evidence>
<dbReference type="EMBL" id="JADGJQ010000037">
    <property type="protein sequence ID" value="KAJ3176891.1"/>
    <property type="molecule type" value="Genomic_DNA"/>
</dbReference>
<dbReference type="PANTHER" id="PTHR37227:SF2">
    <property type="entry name" value="OS01G0219000 PROTEIN"/>
    <property type="match status" value="1"/>
</dbReference>
<gene>
    <name evidence="1" type="ORF">HDU87_004823</name>
</gene>
<dbReference type="AlphaFoldDB" id="A0AAD5XLM7"/>
<sequence>MDVWPYQVDLGVRDFEAEELEEIEAAQNPTPEEERPAFEWVADVDAKARATPALLLLGLPGAGALFLKSTFQLQKPVARLTRQTEEKKSIWENQKAAEKTFVIYELPDDPTTLIAICQLDITPEQSPAWANELFAHIAPKTTIILDSFTANQIRQTNDDITPPMLLKLRTSAADKSDKIPFFPTPSLVSGPAAAFLTWLQVRQLPATLYVSLLETQMGRHDVITATLRAFEQLLPGLPPHVAKSATKPSTAEYAKAISSVAQKATHHLYL</sequence>
<evidence type="ECO:0008006" key="3">
    <source>
        <dbReference type="Google" id="ProtNLM"/>
    </source>
</evidence>